<dbReference type="PANTHER" id="PTHR21016:SF25">
    <property type="entry name" value="TM2 DOMAIN-CONTAINING PROTEIN DDB_G0277895-RELATED"/>
    <property type="match status" value="1"/>
</dbReference>
<organism evidence="7 8">
    <name type="scientific">Planococcus antarcticus DSM 14505</name>
    <dbReference type="NCBI Taxonomy" id="1185653"/>
    <lineage>
        <taxon>Bacteria</taxon>
        <taxon>Bacillati</taxon>
        <taxon>Bacillota</taxon>
        <taxon>Bacilli</taxon>
        <taxon>Bacillales</taxon>
        <taxon>Caryophanaceae</taxon>
        <taxon>Planococcus</taxon>
    </lineage>
</organism>
<keyword evidence="2 5" id="KW-0812">Transmembrane</keyword>
<accession>A0AA87II62</accession>
<dbReference type="InterPro" id="IPR007829">
    <property type="entry name" value="TM2"/>
</dbReference>
<comment type="subcellular location">
    <subcellularLocation>
        <location evidence="1">Membrane</location>
        <topology evidence="1">Multi-pass membrane protein</topology>
    </subcellularLocation>
</comment>
<evidence type="ECO:0000259" key="6">
    <source>
        <dbReference type="Pfam" id="PF05154"/>
    </source>
</evidence>
<dbReference type="InterPro" id="IPR050932">
    <property type="entry name" value="TM2D1-3-like"/>
</dbReference>
<sequence length="104" mass="11860">MTTFNSSIQSKQGLTSEQLMIVQQEMEAKAKKPLIAYLLWFFLGTLGAHRFYLGNTTLAVCMLLFGWLTLFIWPLVDVFFIGGRIRAINEQVETHAIAQVKSYN</sequence>
<keyword evidence="4 5" id="KW-0472">Membrane</keyword>
<evidence type="ECO:0000256" key="4">
    <source>
        <dbReference type="ARBA" id="ARBA00023136"/>
    </source>
</evidence>
<evidence type="ECO:0000313" key="8">
    <source>
        <dbReference type="Proteomes" id="UP000004725"/>
    </source>
</evidence>
<dbReference type="GO" id="GO:0016020">
    <property type="term" value="C:membrane"/>
    <property type="evidence" value="ECO:0007669"/>
    <property type="project" value="UniProtKB-SubCell"/>
</dbReference>
<dbReference type="Proteomes" id="UP000004725">
    <property type="component" value="Unassembled WGS sequence"/>
</dbReference>
<comment type="caution">
    <text evidence="7">The sequence shown here is derived from an EMBL/GenBank/DDBJ whole genome shotgun (WGS) entry which is preliminary data.</text>
</comment>
<evidence type="ECO:0000256" key="3">
    <source>
        <dbReference type="ARBA" id="ARBA00022989"/>
    </source>
</evidence>
<protein>
    <recommendedName>
        <fullName evidence="6">TM2 domain-containing protein</fullName>
    </recommendedName>
</protein>
<evidence type="ECO:0000256" key="5">
    <source>
        <dbReference type="SAM" id="Phobius"/>
    </source>
</evidence>
<feature type="transmembrane region" description="Helical" evidence="5">
    <location>
        <begin position="57"/>
        <end position="76"/>
    </location>
</feature>
<dbReference type="RefSeq" id="WP_006831368.1">
    <property type="nucleotide sequence ID" value="NZ_AJYB01000082.1"/>
</dbReference>
<keyword evidence="3 5" id="KW-1133">Transmembrane helix</keyword>
<dbReference type="AlphaFoldDB" id="A0AA87II62"/>
<proteinExistence type="predicted"/>
<reference evidence="7 8" key="1">
    <citation type="journal article" date="2012" name="J. Bacteriol.">
        <title>Genome Sequence of the Antarctic Psychrophile Bacterium Planococcus antarcticus DSM 14505.</title>
        <authorList>
            <person name="Margolles A."/>
            <person name="Gueimonde M."/>
            <person name="Sanchez B."/>
        </authorList>
    </citation>
    <scope>NUCLEOTIDE SEQUENCE [LARGE SCALE GENOMIC DNA]</scope>
    <source>
        <strain evidence="7 8">DSM 14505</strain>
    </source>
</reference>
<gene>
    <name evidence="7" type="ORF">A1A1_17120</name>
</gene>
<evidence type="ECO:0000256" key="1">
    <source>
        <dbReference type="ARBA" id="ARBA00004141"/>
    </source>
</evidence>
<dbReference type="PANTHER" id="PTHR21016">
    <property type="entry name" value="BETA-AMYLOID BINDING PROTEIN-RELATED"/>
    <property type="match status" value="1"/>
</dbReference>
<feature type="domain" description="TM2" evidence="6">
    <location>
        <begin position="30"/>
        <end position="79"/>
    </location>
</feature>
<name>A0AA87II62_9BACL</name>
<dbReference type="EMBL" id="AJYB01000082">
    <property type="protein sequence ID" value="EIM05271.1"/>
    <property type="molecule type" value="Genomic_DNA"/>
</dbReference>
<feature type="transmembrane region" description="Helical" evidence="5">
    <location>
        <begin position="34"/>
        <end position="51"/>
    </location>
</feature>
<evidence type="ECO:0000313" key="7">
    <source>
        <dbReference type="EMBL" id="EIM05271.1"/>
    </source>
</evidence>
<evidence type="ECO:0000256" key="2">
    <source>
        <dbReference type="ARBA" id="ARBA00022692"/>
    </source>
</evidence>
<dbReference type="Pfam" id="PF05154">
    <property type="entry name" value="TM2"/>
    <property type="match status" value="1"/>
</dbReference>